<dbReference type="Proteomes" id="UP000184452">
    <property type="component" value="Unassembled WGS sequence"/>
</dbReference>
<accession>A0A1M6NNP5</accession>
<sequence>MWLFRRRKVMDNAHRTGDPNRKFSILIESADRGLYFEAKFDYEWRIREENQDKILNPDAVARSLLADAVRGKVAAHPVLHTNEAEWAANRQLSKPIVTDERLLITGQVRLWTPPTVAEEARVRTAAANRVRLQEAAETARLDALRDRLFSQDLGLVWWIDRYADSQFTDGDPAEKTASAVRAFKTLTHALRQDSMRENPNDTALLRARMEELITVLENPKLASILEELIAFLARRQEAEVK</sequence>
<reference evidence="1 2" key="1">
    <citation type="submission" date="2016-11" db="EMBL/GenBank/DDBJ databases">
        <authorList>
            <person name="Jaros S."/>
            <person name="Januszkiewicz K."/>
            <person name="Wedrychowicz H."/>
        </authorList>
    </citation>
    <scope>NUCLEOTIDE SEQUENCE [LARGE SCALE GENOMIC DNA]</scope>
    <source>
        <strain evidence="1 2">CGMCC 4.5723</strain>
    </source>
</reference>
<evidence type="ECO:0000313" key="1">
    <source>
        <dbReference type="EMBL" id="SHJ97315.1"/>
    </source>
</evidence>
<keyword evidence="2" id="KW-1185">Reference proteome</keyword>
<proteinExistence type="predicted"/>
<dbReference type="AlphaFoldDB" id="A0A1M6NNP5"/>
<evidence type="ECO:0000313" key="2">
    <source>
        <dbReference type="Proteomes" id="UP000184452"/>
    </source>
</evidence>
<name>A0A1M6NNP5_9ACTN</name>
<organism evidence="1 2">
    <name type="scientific">Nocardiopsis flavescens</name>
    <dbReference type="NCBI Taxonomy" id="758803"/>
    <lineage>
        <taxon>Bacteria</taxon>
        <taxon>Bacillati</taxon>
        <taxon>Actinomycetota</taxon>
        <taxon>Actinomycetes</taxon>
        <taxon>Streptosporangiales</taxon>
        <taxon>Nocardiopsidaceae</taxon>
        <taxon>Nocardiopsis</taxon>
    </lineage>
</organism>
<dbReference type="STRING" id="758803.SAMN05421803_11227"/>
<gene>
    <name evidence="1" type="ORF">SAMN05421803_11227</name>
</gene>
<protein>
    <submittedName>
        <fullName evidence="1">Uncharacterized protein</fullName>
    </submittedName>
</protein>
<dbReference type="EMBL" id="FQZK01000012">
    <property type="protein sequence ID" value="SHJ97315.1"/>
    <property type="molecule type" value="Genomic_DNA"/>
</dbReference>